<dbReference type="Proteomes" id="UP000245764">
    <property type="component" value="Chromosome 1"/>
</dbReference>
<name>A0A2H1FPG5_ZYMTR</name>
<evidence type="ECO:0000256" key="1">
    <source>
        <dbReference type="SAM" id="MobiDB-lite"/>
    </source>
</evidence>
<accession>A0A2H1FPG5</accession>
<reference evidence="3" key="1">
    <citation type="submission" date="2017-05" db="EMBL/GenBank/DDBJ databases">
        <authorList>
            <person name="Song R."/>
            <person name="Chenine A.L."/>
            <person name="Ruprecht R.M."/>
        </authorList>
    </citation>
    <scope>NUCLEOTIDE SEQUENCE [LARGE SCALE GENOMIC DNA]</scope>
</reference>
<evidence type="ECO:0000313" key="2">
    <source>
        <dbReference type="EMBL" id="SMR43217.1"/>
    </source>
</evidence>
<gene>
    <name evidence="2" type="ORF">ZT1E4_G1995</name>
</gene>
<protein>
    <submittedName>
        <fullName evidence="2">Uncharacterized protein</fullName>
    </submittedName>
</protein>
<organism evidence="2 3">
    <name type="scientific">Zymoseptoria tritici ST99CH_1E4</name>
    <dbReference type="NCBI Taxonomy" id="1276532"/>
    <lineage>
        <taxon>Eukaryota</taxon>
        <taxon>Fungi</taxon>
        <taxon>Dikarya</taxon>
        <taxon>Ascomycota</taxon>
        <taxon>Pezizomycotina</taxon>
        <taxon>Dothideomycetes</taxon>
        <taxon>Dothideomycetidae</taxon>
        <taxon>Mycosphaerellales</taxon>
        <taxon>Mycosphaerellaceae</taxon>
        <taxon>Zymoseptoria</taxon>
    </lineage>
</organism>
<sequence length="734" mass="80656">MDWGSTLAPRRARHDTEEAVYLPTQHNAEGALMFLLGNDYDEDASDEFLIGKAAVKTLKYPSASNSVYRAMITIGKDRRSALLRKWVADYSTKPMTKKTAKNLSLFDSPRYNPGKGEKRMQDSACSDVGWGKTRSKEPLSQKTESPYTMRMPTGDSRARTAESTPTPQSRRVKSCDSDSFVFLETPLASSIVAEQQVGTGSRYSMGDGWGTPLRHKNDEWESHNGGKLSTPVVKKHTHIKSVPGYASVSTTTPPQFSFNYFGTQQNNDGWGCGNNGKSLASTPDPWGSPPSVSQGRWEPLGASNKSRNAGWGAFDEDIESIKLDGGGDKSIWNDGMSHAANVESSQTPAVVAGQLRNLEYRLADISDTLHQVVHFQEEQKSATADIKPTAIPHACLQQCPGDSIKSLSDLLSLTTKALAAPQVTPQVDTTTRESIHRVEVELAKLSVGFRGQAPPVINNNDGEVALREVKRLHGVLTRAIDTIDRQASLIENLEKSQTSFANMANMYDDKVVQCEVRIAECEDQMERYPGDWDSGEMNERINSAVDFDEQLLQKLDIVNERLDKLENPTALNSYGCARVLCECDDCNTVGQAAEGRKIEDHQNGAGPDWQHNTCSRCPTDTHYTRHCHIPPMELCGWGCGWAEHLGQGCRLGQAPYGVPPSCRCEECVSVPEKDASGSSKTQEDDDGWGPPEPCSACGSISHNANDCWGDGLCGWCGEEKHQGWKCRERINSGW</sequence>
<dbReference type="AlphaFoldDB" id="A0A2H1FPG5"/>
<evidence type="ECO:0000313" key="3">
    <source>
        <dbReference type="Proteomes" id="UP000245764"/>
    </source>
</evidence>
<dbReference type="EMBL" id="LT854253">
    <property type="protein sequence ID" value="SMR43217.1"/>
    <property type="molecule type" value="Genomic_DNA"/>
</dbReference>
<proteinExistence type="predicted"/>
<feature type="region of interest" description="Disordered" evidence="1">
    <location>
        <begin position="271"/>
        <end position="311"/>
    </location>
</feature>
<feature type="region of interest" description="Disordered" evidence="1">
    <location>
        <begin position="106"/>
        <end position="174"/>
    </location>
</feature>